<dbReference type="SUPFAM" id="SSF53448">
    <property type="entry name" value="Nucleotide-diphospho-sugar transferases"/>
    <property type="match status" value="1"/>
</dbReference>
<gene>
    <name evidence="6" type="ORF">HHU12_19615</name>
</gene>
<keyword evidence="4" id="KW-0812">Transmembrane</keyword>
<comment type="similarity">
    <text evidence="1">Belongs to the glycosyltransferase 2 family.</text>
</comment>
<keyword evidence="4" id="KW-0472">Membrane</keyword>
<dbReference type="PANTHER" id="PTHR43179">
    <property type="entry name" value="RHAMNOSYLTRANSFERASE WBBL"/>
    <property type="match status" value="1"/>
</dbReference>
<feature type="transmembrane region" description="Helical" evidence="4">
    <location>
        <begin position="248"/>
        <end position="269"/>
    </location>
</feature>
<dbReference type="Proteomes" id="UP000576082">
    <property type="component" value="Unassembled WGS sequence"/>
</dbReference>
<evidence type="ECO:0000256" key="4">
    <source>
        <dbReference type="SAM" id="Phobius"/>
    </source>
</evidence>
<dbReference type="GO" id="GO:0016757">
    <property type="term" value="F:glycosyltransferase activity"/>
    <property type="evidence" value="ECO:0007669"/>
    <property type="project" value="UniProtKB-KW"/>
</dbReference>
<comment type="caution">
    <text evidence="6">The sequence shown here is derived from an EMBL/GenBank/DDBJ whole genome shotgun (WGS) entry which is preliminary data.</text>
</comment>
<dbReference type="RefSeq" id="WP_169658435.1">
    <property type="nucleotide sequence ID" value="NZ_JABANE010000057.1"/>
</dbReference>
<evidence type="ECO:0000256" key="3">
    <source>
        <dbReference type="ARBA" id="ARBA00022679"/>
    </source>
</evidence>
<sequence>MPPLLSIIIINHDTLEITLKCLKHVEEALSNVTFQAEILLIDNSEDSCDKKEFLSRFPQIIYHKIQNEGFGRANNYGAKQAKGKYLVFINSDLFITSNLLETHINSLESEKVDVVSVVQIDDQKEELQFPYYFFHQTDHIKDYLLQSPFAYKLMGERKLKNITAISGAYFMMKRSLFDEVKGFDPDFFLYGEDIEFFTHRLKGKIFYIDTENKVLHYTNSSSKNEQTSFSQMHLSDALKWYKYGYRKYILYVLSTYLFYFPQWLVLSLLPISDKKYNKLLIKTYWNLLPHLIFKIPKYSNNYGSRPKPLKFK</sequence>
<reference evidence="6 7" key="1">
    <citation type="submission" date="2020-04" db="EMBL/GenBank/DDBJ databases">
        <title>Flammeovirga sp. SR4, a novel species isolated from seawater.</title>
        <authorList>
            <person name="Wang X."/>
        </authorList>
    </citation>
    <scope>NUCLEOTIDE SEQUENCE [LARGE SCALE GENOMIC DNA]</scope>
    <source>
        <strain evidence="6 7">ATCC 23126</strain>
    </source>
</reference>
<proteinExistence type="inferred from homology"/>
<evidence type="ECO:0000256" key="2">
    <source>
        <dbReference type="ARBA" id="ARBA00022676"/>
    </source>
</evidence>
<keyword evidence="7" id="KW-1185">Reference proteome</keyword>
<dbReference type="InterPro" id="IPR029044">
    <property type="entry name" value="Nucleotide-diphossugar_trans"/>
</dbReference>
<dbReference type="PANTHER" id="PTHR43179:SF12">
    <property type="entry name" value="GALACTOFURANOSYLTRANSFERASE GLFT2"/>
    <property type="match status" value="1"/>
</dbReference>
<evidence type="ECO:0000313" key="6">
    <source>
        <dbReference type="EMBL" id="NME70193.1"/>
    </source>
</evidence>
<evidence type="ECO:0000256" key="1">
    <source>
        <dbReference type="ARBA" id="ARBA00006739"/>
    </source>
</evidence>
<dbReference type="EMBL" id="JABANE010000057">
    <property type="protein sequence ID" value="NME70193.1"/>
    <property type="molecule type" value="Genomic_DNA"/>
</dbReference>
<dbReference type="Pfam" id="PF00535">
    <property type="entry name" value="Glycos_transf_2"/>
    <property type="match status" value="1"/>
</dbReference>
<organism evidence="6 7">
    <name type="scientific">Flammeovirga aprica JL-4</name>
    <dbReference type="NCBI Taxonomy" id="694437"/>
    <lineage>
        <taxon>Bacteria</taxon>
        <taxon>Pseudomonadati</taxon>
        <taxon>Bacteroidota</taxon>
        <taxon>Cytophagia</taxon>
        <taxon>Cytophagales</taxon>
        <taxon>Flammeovirgaceae</taxon>
        <taxon>Flammeovirga</taxon>
    </lineage>
</organism>
<dbReference type="Gene3D" id="3.90.550.10">
    <property type="entry name" value="Spore Coat Polysaccharide Biosynthesis Protein SpsA, Chain A"/>
    <property type="match status" value="1"/>
</dbReference>
<evidence type="ECO:0000259" key="5">
    <source>
        <dbReference type="Pfam" id="PF00535"/>
    </source>
</evidence>
<keyword evidence="4" id="KW-1133">Transmembrane helix</keyword>
<name>A0A7X9RWW0_9BACT</name>
<keyword evidence="2" id="KW-0328">Glycosyltransferase</keyword>
<accession>A0A7X9RWW0</accession>
<feature type="domain" description="Glycosyltransferase 2-like" evidence="5">
    <location>
        <begin position="6"/>
        <end position="180"/>
    </location>
</feature>
<keyword evidence="3 6" id="KW-0808">Transferase</keyword>
<dbReference type="InterPro" id="IPR001173">
    <property type="entry name" value="Glyco_trans_2-like"/>
</dbReference>
<dbReference type="AlphaFoldDB" id="A0A7X9RWW0"/>
<evidence type="ECO:0000313" key="7">
    <source>
        <dbReference type="Proteomes" id="UP000576082"/>
    </source>
</evidence>
<protein>
    <submittedName>
        <fullName evidence="6">Glycosyltransferase</fullName>
    </submittedName>
</protein>